<keyword evidence="1" id="KW-1133">Transmembrane helix</keyword>
<keyword evidence="1" id="KW-0812">Transmembrane</keyword>
<gene>
    <name evidence="2" type="ORF">EZ242_03495</name>
</gene>
<dbReference type="InterPro" id="IPR010331">
    <property type="entry name" value="ExoD"/>
</dbReference>
<dbReference type="OrthoDB" id="8635607at2"/>
<dbReference type="EMBL" id="SMLL01000001">
    <property type="protein sequence ID" value="TFZ04828.1"/>
    <property type="molecule type" value="Genomic_DNA"/>
</dbReference>
<proteinExistence type="predicted"/>
<accession>A0A4Z0C2V9</accession>
<feature type="transmembrane region" description="Helical" evidence="1">
    <location>
        <begin position="55"/>
        <end position="76"/>
    </location>
</feature>
<dbReference type="RefSeq" id="WP_135283710.1">
    <property type="nucleotide sequence ID" value="NZ_SMLL01000001.1"/>
</dbReference>
<keyword evidence="1" id="KW-0472">Membrane</keyword>
<protein>
    <submittedName>
        <fullName evidence="2">Exopolysaccharide biosynthesis protein</fullName>
    </submittedName>
</protein>
<organism evidence="2 3">
    <name type="scientific">Ramlibacter rhizophilus</name>
    <dbReference type="NCBI Taxonomy" id="1781167"/>
    <lineage>
        <taxon>Bacteria</taxon>
        <taxon>Pseudomonadati</taxon>
        <taxon>Pseudomonadota</taxon>
        <taxon>Betaproteobacteria</taxon>
        <taxon>Burkholderiales</taxon>
        <taxon>Comamonadaceae</taxon>
        <taxon>Ramlibacter</taxon>
    </lineage>
</organism>
<reference evidence="2 3" key="1">
    <citation type="submission" date="2019-03" db="EMBL/GenBank/DDBJ databases">
        <title>Ramlibacter rhizophilus CCTCC AB2015357, whole genome shotgun sequence.</title>
        <authorList>
            <person name="Zhang X."/>
            <person name="Feng G."/>
            <person name="Zhu H."/>
        </authorList>
    </citation>
    <scope>NUCLEOTIDE SEQUENCE [LARGE SCALE GENOMIC DNA]</scope>
    <source>
        <strain evidence="2 3">CCTCC AB2015357</strain>
    </source>
</reference>
<dbReference type="PANTHER" id="PTHR41795:SF1">
    <property type="entry name" value="EXOPOLYSACCHARIDE SYNTHESIS PROTEIN"/>
    <property type="match status" value="1"/>
</dbReference>
<feature type="transmembrane region" description="Helical" evidence="1">
    <location>
        <begin position="147"/>
        <end position="167"/>
    </location>
</feature>
<feature type="transmembrane region" description="Helical" evidence="1">
    <location>
        <begin position="172"/>
        <end position="192"/>
    </location>
</feature>
<evidence type="ECO:0000313" key="3">
    <source>
        <dbReference type="Proteomes" id="UP000297564"/>
    </source>
</evidence>
<evidence type="ECO:0000256" key="1">
    <source>
        <dbReference type="SAM" id="Phobius"/>
    </source>
</evidence>
<dbReference type="PANTHER" id="PTHR41795">
    <property type="entry name" value="EXOPOLYSACCHARIDE SYNTHESIS PROTEIN"/>
    <property type="match status" value="1"/>
</dbReference>
<comment type="caution">
    <text evidence="2">The sequence shown here is derived from an EMBL/GenBank/DDBJ whole genome shotgun (WGS) entry which is preliminary data.</text>
</comment>
<dbReference type="Pfam" id="PF06055">
    <property type="entry name" value="ExoD"/>
    <property type="match status" value="1"/>
</dbReference>
<name>A0A4Z0C2V9_9BURK</name>
<evidence type="ECO:0000313" key="2">
    <source>
        <dbReference type="EMBL" id="TFZ04828.1"/>
    </source>
</evidence>
<keyword evidence="3" id="KW-1185">Reference proteome</keyword>
<feature type="transmembrane region" description="Helical" evidence="1">
    <location>
        <begin position="122"/>
        <end position="141"/>
    </location>
</feature>
<sequence length="193" mass="21061">MSTDQHALSDVLDQLESSADGDSVTVAEIVEKLGHKSFAALMLIFSLVSTSPASAIPGLTATVAVIVFILVVQMIVGRKCVWLPGFITHRRLSTQKLCKGIGWLRKPVHFVERFLKARYTFLLHRPWLLLPLILILGLTLFMPFMEVIPTSGSIASAVIAFFAAGLLTRDGVLVVLSLVLLAAVPVAVWYFGF</sequence>
<dbReference type="PIRSF" id="PIRSF033239">
    <property type="entry name" value="ExoD"/>
    <property type="match status" value="1"/>
</dbReference>
<dbReference type="AlphaFoldDB" id="A0A4Z0C2V9"/>
<dbReference type="Proteomes" id="UP000297564">
    <property type="component" value="Unassembled WGS sequence"/>
</dbReference>